<comment type="caution">
    <text evidence="4">The sequence shown here is derived from an EMBL/GenBank/DDBJ whole genome shotgun (WGS) entry which is preliminary data.</text>
</comment>
<comment type="similarity">
    <text evidence="1">Belongs to the 'GDSL' lipolytic enzyme family.</text>
</comment>
<accession>A0ABW9JMV5</accession>
<dbReference type="InterPro" id="IPR036514">
    <property type="entry name" value="SGNH_hydro_sf"/>
</dbReference>
<evidence type="ECO:0000313" key="4">
    <source>
        <dbReference type="EMBL" id="MFN0292272.1"/>
    </source>
</evidence>
<evidence type="ECO:0000259" key="3">
    <source>
        <dbReference type="Pfam" id="PF13472"/>
    </source>
</evidence>
<dbReference type="InterPro" id="IPR013830">
    <property type="entry name" value="SGNH_hydro"/>
</dbReference>
<dbReference type="CDD" id="cd01821">
    <property type="entry name" value="Rhamnogalacturan_acetylesterase_like"/>
    <property type="match status" value="1"/>
</dbReference>
<organism evidence="4 5">
    <name type="scientific">Pedobacter helvus</name>
    <dbReference type="NCBI Taxonomy" id="2563444"/>
    <lineage>
        <taxon>Bacteria</taxon>
        <taxon>Pseudomonadati</taxon>
        <taxon>Bacteroidota</taxon>
        <taxon>Sphingobacteriia</taxon>
        <taxon>Sphingobacteriales</taxon>
        <taxon>Sphingobacteriaceae</taxon>
        <taxon>Pedobacter</taxon>
    </lineage>
</organism>
<dbReference type="Gene3D" id="3.40.50.1110">
    <property type="entry name" value="SGNH hydrolase"/>
    <property type="match status" value="1"/>
</dbReference>
<keyword evidence="2" id="KW-0378">Hydrolase</keyword>
<sequence>MILSNPEQKITLFIIGDSTAANKAEKAFPETGWGMKIGELFENNVTIANKAANGRSTKSFIAENRWQQVLDALKPGDYVFIQFGHNDEKIDRPAVGTTLQEYQTNLVLYVNQTRAKKANPILLTPIMRRSFKNGVFADTHKGYPDVVRKVADSLKVPLIDMHQKTEKLIIGLGEQSSVKLFNHLDSGRHVNYPKGVKDNTHLSKEGAKEVAALVAQGIKEEKLELAKYLKK</sequence>
<dbReference type="Proteomes" id="UP001517367">
    <property type="component" value="Unassembled WGS sequence"/>
</dbReference>
<evidence type="ECO:0000256" key="2">
    <source>
        <dbReference type="ARBA" id="ARBA00022801"/>
    </source>
</evidence>
<evidence type="ECO:0000256" key="1">
    <source>
        <dbReference type="ARBA" id="ARBA00008668"/>
    </source>
</evidence>
<proteinExistence type="inferred from homology"/>
<dbReference type="PANTHER" id="PTHR43695">
    <property type="entry name" value="PUTATIVE (AFU_ORTHOLOGUE AFUA_2G17250)-RELATED"/>
    <property type="match status" value="1"/>
</dbReference>
<reference evidence="4 5" key="1">
    <citation type="submission" date="2024-12" db="EMBL/GenBank/DDBJ databases">
        <authorList>
            <person name="Hu S."/>
        </authorList>
    </citation>
    <scope>NUCLEOTIDE SEQUENCE [LARGE SCALE GENOMIC DNA]</scope>
    <source>
        <strain evidence="4 5">P-25</strain>
    </source>
</reference>
<dbReference type="RefSeq" id="WP_246073452.1">
    <property type="nucleotide sequence ID" value="NZ_SRMP02000023.1"/>
</dbReference>
<dbReference type="Pfam" id="PF13472">
    <property type="entry name" value="Lipase_GDSL_2"/>
    <property type="match status" value="1"/>
</dbReference>
<dbReference type="SUPFAM" id="SSF52266">
    <property type="entry name" value="SGNH hydrolase"/>
    <property type="match status" value="1"/>
</dbReference>
<name>A0ABW9JMV5_9SPHI</name>
<gene>
    <name evidence="4" type="ORF">E5L68_012775</name>
</gene>
<evidence type="ECO:0000313" key="5">
    <source>
        <dbReference type="Proteomes" id="UP001517367"/>
    </source>
</evidence>
<dbReference type="PANTHER" id="PTHR43695:SF1">
    <property type="entry name" value="RHAMNOGALACTURONAN ACETYLESTERASE"/>
    <property type="match status" value="1"/>
</dbReference>
<dbReference type="InterPro" id="IPR037459">
    <property type="entry name" value="RhgT-like"/>
</dbReference>
<feature type="domain" description="SGNH hydrolase-type esterase" evidence="3">
    <location>
        <begin position="15"/>
        <end position="207"/>
    </location>
</feature>
<dbReference type="EMBL" id="SRMP02000023">
    <property type="protein sequence ID" value="MFN0292272.1"/>
    <property type="molecule type" value="Genomic_DNA"/>
</dbReference>
<protein>
    <submittedName>
        <fullName evidence="4">Rhamnogalacturonan acetylesterase</fullName>
    </submittedName>
</protein>
<keyword evidence="5" id="KW-1185">Reference proteome</keyword>